<dbReference type="EMBL" id="KZ678440">
    <property type="protein sequence ID" value="PSR85613.1"/>
    <property type="molecule type" value="Genomic_DNA"/>
</dbReference>
<dbReference type="Proteomes" id="UP000241462">
    <property type="component" value="Unassembled WGS sequence"/>
</dbReference>
<evidence type="ECO:0000256" key="1">
    <source>
        <dbReference type="SAM" id="SignalP"/>
    </source>
</evidence>
<reference evidence="2 3" key="1">
    <citation type="journal article" date="2018" name="Mycol. Prog.">
        <title>Coniella lustricola, a new species from submerged detritus.</title>
        <authorList>
            <person name="Raudabaugh D.B."/>
            <person name="Iturriaga T."/>
            <person name="Carver A."/>
            <person name="Mondo S."/>
            <person name="Pangilinan J."/>
            <person name="Lipzen A."/>
            <person name="He G."/>
            <person name="Amirebrahimi M."/>
            <person name="Grigoriev I.V."/>
            <person name="Miller A.N."/>
        </authorList>
    </citation>
    <scope>NUCLEOTIDE SEQUENCE [LARGE SCALE GENOMIC DNA]</scope>
    <source>
        <strain evidence="2 3">B22-T-1</strain>
    </source>
</reference>
<feature type="signal peptide" evidence="1">
    <location>
        <begin position="1"/>
        <end position="20"/>
    </location>
</feature>
<evidence type="ECO:0000313" key="3">
    <source>
        <dbReference type="Proteomes" id="UP000241462"/>
    </source>
</evidence>
<accession>A0A2T3A877</accession>
<evidence type="ECO:0000313" key="2">
    <source>
        <dbReference type="EMBL" id="PSR85613.1"/>
    </source>
</evidence>
<feature type="chain" id="PRO_5015655574" evidence="1">
    <location>
        <begin position="21"/>
        <end position="127"/>
    </location>
</feature>
<dbReference type="InParanoid" id="A0A2T3A877"/>
<protein>
    <submittedName>
        <fullName evidence="2">Uncharacterized protein</fullName>
    </submittedName>
</protein>
<dbReference type="OrthoDB" id="3540210at2759"/>
<keyword evidence="1" id="KW-0732">Signal</keyword>
<sequence length="127" mass="14815">MATVVLFHGLLLMATQRTVGLWLGVSMFSSQQHAYWHRTEADFERFSWLLEAFALNSMTMYQIVKSMVSLTLLAKQSLTACYRGSLPDDQCQLEVKHWFEINLATWQDMFVSLVTDHKTAFCRRNTW</sequence>
<gene>
    <name evidence="2" type="ORF">BD289DRAFT_254037</name>
</gene>
<dbReference type="AlphaFoldDB" id="A0A2T3A877"/>
<keyword evidence="3" id="KW-1185">Reference proteome</keyword>
<proteinExistence type="predicted"/>
<name>A0A2T3A877_9PEZI</name>
<organism evidence="2 3">
    <name type="scientific">Coniella lustricola</name>
    <dbReference type="NCBI Taxonomy" id="2025994"/>
    <lineage>
        <taxon>Eukaryota</taxon>
        <taxon>Fungi</taxon>
        <taxon>Dikarya</taxon>
        <taxon>Ascomycota</taxon>
        <taxon>Pezizomycotina</taxon>
        <taxon>Sordariomycetes</taxon>
        <taxon>Sordariomycetidae</taxon>
        <taxon>Diaporthales</taxon>
        <taxon>Schizoparmaceae</taxon>
        <taxon>Coniella</taxon>
    </lineage>
</organism>